<feature type="transmembrane region" description="Helical" evidence="2">
    <location>
        <begin position="331"/>
        <end position="353"/>
    </location>
</feature>
<feature type="compositionally biased region" description="Pro residues" evidence="1">
    <location>
        <begin position="30"/>
        <end position="40"/>
    </location>
</feature>
<dbReference type="InterPro" id="IPR003675">
    <property type="entry name" value="Rce1/LyrA-like_dom"/>
</dbReference>
<dbReference type="Proteomes" id="UP000016462">
    <property type="component" value="Unassembled WGS sequence"/>
</dbReference>
<keyword evidence="2" id="KW-0812">Transmembrane</keyword>
<dbReference type="GO" id="GO:0004175">
    <property type="term" value="F:endopeptidase activity"/>
    <property type="evidence" value="ECO:0007669"/>
    <property type="project" value="UniProtKB-ARBA"/>
</dbReference>
<dbReference type="EMBL" id="ASHR01000028">
    <property type="protein sequence ID" value="ERG63985.1"/>
    <property type="molecule type" value="Genomic_DNA"/>
</dbReference>
<evidence type="ECO:0000259" key="3">
    <source>
        <dbReference type="Pfam" id="PF02517"/>
    </source>
</evidence>
<reference evidence="4 5" key="1">
    <citation type="journal article" date="2013" name="Genome Announc.">
        <title>First draft genome sequence from a member of the genus agrococcus, isolated from modern microbialites.</title>
        <authorList>
            <person name="White R.A.III."/>
            <person name="Grassa C.J."/>
            <person name="Suttle C.A."/>
        </authorList>
    </citation>
    <scope>NUCLEOTIDE SEQUENCE [LARGE SCALE GENOMIC DNA]</scope>
    <source>
        <strain evidence="4 5">RW1</strain>
    </source>
</reference>
<protein>
    <recommendedName>
        <fullName evidence="3">CAAX prenyl protease 2/Lysostaphin resistance protein A-like domain-containing protein</fullName>
    </recommendedName>
</protein>
<keyword evidence="2" id="KW-1133">Transmembrane helix</keyword>
<feature type="transmembrane region" description="Helical" evidence="2">
    <location>
        <begin position="240"/>
        <end position="261"/>
    </location>
</feature>
<evidence type="ECO:0000313" key="5">
    <source>
        <dbReference type="Proteomes" id="UP000016462"/>
    </source>
</evidence>
<dbReference type="AlphaFoldDB" id="U1MTI5"/>
<feature type="transmembrane region" description="Helical" evidence="2">
    <location>
        <begin position="300"/>
        <end position="319"/>
    </location>
</feature>
<feature type="domain" description="CAAX prenyl protease 2/Lysostaphin resistance protein A-like" evidence="3">
    <location>
        <begin position="240"/>
        <end position="336"/>
    </location>
</feature>
<feature type="transmembrane region" description="Helical" evidence="2">
    <location>
        <begin position="273"/>
        <end position="294"/>
    </location>
</feature>
<proteinExistence type="predicted"/>
<dbReference type="Pfam" id="PF02517">
    <property type="entry name" value="Rce1-like"/>
    <property type="match status" value="1"/>
</dbReference>
<sequence length="413" mass="43021">MVTDQPTQPSGQPQPAQPGYPQPGYSQPQAGPPVLPPTPVGQPGYGGYGQPAPQGYGQVGYSGYGYGQPAAAPPPAKPALLPAALPTPDQAYATALRPLTKRVGRWFLAWAIAIGFFAAGQIVMLALVMPGLVGALLDLDPALASANPEAVTFDALFEVLGTPLGMAGINLSWASMIPGAIVATAAFGKGAGGYVSSVAGRWRWRTTGRAAIVILPIFAIYIGVTLSLDPSVEWQWNPNWGLVAIILLTTPLQATGEEFAIRGFLTQMLGGWIANRWVASIGIGVLTGLLFGAAHLNPSIAATLQLSLVGFTCSMLTFRTGGLEAASVLHTANNVFIMVPLALTGTSAFSAQPVSGEDWLSLGIAILALGASYLAAHFFLRKEQRWTKGAPGAELLVPQRTPLEPQIAAPVVR</sequence>
<feature type="transmembrane region" description="Helical" evidence="2">
    <location>
        <begin position="208"/>
        <end position="228"/>
    </location>
</feature>
<gene>
    <name evidence="4" type="ORF">L332_05880</name>
</gene>
<feature type="transmembrane region" description="Helical" evidence="2">
    <location>
        <begin position="164"/>
        <end position="187"/>
    </location>
</feature>
<evidence type="ECO:0000256" key="2">
    <source>
        <dbReference type="SAM" id="Phobius"/>
    </source>
</evidence>
<keyword evidence="2" id="KW-0472">Membrane</keyword>
<evidence type="ECO:0000256" key="1">
    <source>
        <dbReference type="SAM" id="MobiDB-lite"/>
    </source>
</evidence>
<comment type="caution">
    <text evidence="4">The sequence shown here is derived from an EMBL/GenBank/DDBJ whole genome shotgun (WGS) entry which is preliminary data.</text>
</comment>
<name>U1MTI5_9MICO</name>
<dbReference type="GO" id="GO:0080120">
    <property type="term" value="P:CAAX-box protein maturation"/>
    <property type="evidence" value="ECO:0007669"/>
    <property type="project" value="UniProtKB-ARBA"/>
</dbReference>
<feature type="region of interest" description="Disordered" evidence="1">
    <location>
        <begin position="1"/>
        <end position="50"/>
    </location>
</feature>
<feature type="compositionally biased region" description="Low complexity" evidence="1">
    <location>
        <begin position="1"/>
        <end position="14"/>
    </location>
</feature>
<feature type="transmembrane region" description="Helical" evidence="2">
    <location>
        <begin position="359"/>
        <end position="380"/>
    </location>
</feature>
<organism evidence="4 5">
    <name type="scientific">Agrococcus pavilionensis RW1</name>
    <dbReference type="NCBI Taxonomy" id="1330458"/>
    <lineage>
        <taxon>Bacteria</taxon>
        <taxon>Bacillati</taxon>
        <taxon>Actinomycetota</taxon>
        <taxon>Actinomycetes</taxon>
        <taxon>Micrococcales</taxon>
        <taxon>Microbacteriaceae</taxon>
        <taxon>Agrococcus</taxon>
    </lineage>
</organism>
<keyword evidence="5" id="KW-1185">Reference proteome</keyword>
<feature type="transmembrane region" description="Helical" evidence="2">
    <location>
        <begin position="107"/>
        <end position="129"/>
    </location>
</feature>
<accession>U1MTI5</accession>
<evidence type="ECO:0000313" key="4">
    <source>
        <dbReference type="EMBL" id="ERG63985.1"/>
    </source>
</evidence>